<evidence type="ECO:0000313" key="2">
    <source>
        <dbReference type="EMBL" id="MEF3077461.1"/>
    </source>
</evidence>
<dbReference type="Proteomes" id="UP001356704">
    <property type="component" value="Unassembled WGS sequence"/>
</dbReference>
<sequence length="142" mass="15550">MKNLIAILFVGLISLGSFAQEKKVAKIEFKTTVIDYGTIEKGSDGVRTFEFTNTGNAPLVISNVKSTCGCTVPKKPKDPIMPGETGEIEVKYDTKRVNPIRKTITVYSNAETPTVALKIKGLVIDPDKTSVLDKKEKSMIEQ</sequence>
<evidence type="ECO:0000313" key="3">
    <source>
        <dbReference type="Proteomes" id="UP001356704"/>
    </source>
</evidence>
<evidence type="ECO:0000256" key="1">
    <source>
        <dbReference type="SAM" id="SignalP"/>
    </source>
</evidence>
<organism evidence="2 3">
    <name type="scientific">Winogradskyella poriferorum</name>
    <dbReference type="NCBI Taxonomy" id="307627"/>
    <lineage>
        <taxon>Bacteria</taxon>
        <taxon>Pseudomonadati</taxon>
        <taxon>Bacteroidota</taxon>
        <taxon>Flavobacteriia</taxon>
        <taxon>Flavobacteriales</taxon>
        <taxon>Flavobacteriaceae</taxon>
        <taxon>Winogradskyella</taxon>
    </lineage>
</organism>
<dbReference type="PANTHER" id="PTHR37833:SF1">
    <property type="entry name" value="SIGNAL PEPTIDE PROTEIN"/>
    <property type="match status" value="1"/>
</dbReference>
<dbReference type="InterPro" id="IPR011467">
    <property type="entry name" value="DUF1573"/>
</dbReference>
<name>A0ABU7W0G3_9FLAO</name>
<feature type="signal peptide" evidence="1">
    <location>
        <begin position="1"/>
        <end position="19"/>
    </location>
</feature>
<keyword evidence="1" id="KW-0732">Signal</keyword>
<protein>
    <submittedName>
        <fullName evidence="2">DUF1573 domain-containing protein</fullName>
    </submittedName>
</protein>
<feature type="chain" id="PRO_5046473401" evidence="1">
    <location>
        <begin position="20"/>
        <end position="142"/>
    </location>
</feature>
<dbReference type="RefSeq" id="WP_331808299.1">
    <property type="nucleotide sequence ID" value="NZ_JAZHOU010000001.1"/>
</dbReference>
<dbReference type="EMBL" id="JAZHOU010000001">
    <property type="protein sequence ID" value="MEF3077461.1"/>
    <property type="molecule type" value="Genomic_DNA"/>
</dbReference>
<dbReference type="Gene3D" id="2.60.40.10">
    <property type="entry name" value="Immunoglobulins"/>
    <property type="match status" value="1"/>
</dbReference>
<dbReference type="Pfam" id="PF07610">
    <property type="entry name" value="DUF1573"/>
    <property type="match status" value="1"/>
</dbReference>
<comment type="caution">
    <text evidence="2">The sequence shown here is derived from an EMBL/GenBank/DDBJ whole genome shotgun (WGS) entry which is preliminary data.</text>
</comment>
<accession>A0ABU7W0G3</accession>
<proteinExistence type="predicted"/>
<reference evidence="2 3" key="1">
    <citation type="submission" date="2024-02" db="EMBL/GenBank/DDBJ databases">
        <title>Winogradskyella poriferorum JCM 12885.</title>
        <authorList>
            <person name="Zhang D.-F."/>
            <person name="Fu Z.-Y."/>
        </authorList>
    </citation>
    <scope>NUCLEOTIDE SEQUENCE [LARGE SCALE GENOMIC DNA]</scope>
    <source>
        <strain evidence="2 3">JCM 12885</strain>
    </source>
</reference>
<gene>
    <name evidence="2" type="ORF">V1468_00475</name>
</gene>
<dbReference type="InterPro" id="IPR013783">
    <property type="entry name" value="Ig-like_fold"/>
</dbReference>
<dbReference type="PANTHER" id="PTHR37833">
    <property type="entry name" value="LIPOPROTEIN-RELATED"/>
    <property type="match status" value="1"/>
</dbReference>
<keyword evidence="3" id="KW-1185">Reference proteome</keyword>